<dbReference type="InterPro" id="IPR003680">
    <property type="entry name" value="Flavodoxin_fold"/>
</dbReference>
<evidence type="ECO:0000256" key="4">
    <source>
        <dbReference type="ARBA" id="ARBA00037981"/>
    </source>
</evidence>
<dbReference type="InterPro" id="IPR029039">
    <property type="entry name" value="Flavoprotein-like_sf"/>
</dbReference>
<evidence type="ECO:0000313" key="7">
    <source>
        <dbReference type="Proteomes" id="UP000000925"/>
    </source>
</evidence>
<dbReference type="AlphaFoldDB" id="D5EQJ2"/>
<dbReference type="EMBL" id="CP001998">
    <property type="protein sequence ID" value="ADE55806.1"/>
    <property type="molecule type" value="Genomic_DNA"/>
</dbReference>
<keyword evidence="3" id="KW-0274">FAD</keyword>
<reference evidence="6 7" key="1">
    <citation type="journal article" date="2010" name="Stand. Genomic Sci.">
        <title>Complete genome sequence of Coraliomargarita akajimensis type strain (04OKA010-24).</title>
        <authorList>
            <person name="Mavromatis K."/>
            <person name="Abt B."/>
            <person name="Brambilla E."/>
            <person name="Lapidus A."/>
            <person name="Copeland A."/>
            <person name="Deshpande S."/>
            <person name="Nolan M."/>
            <person name="Lucas S."/>
            <person name="Tice H."/>
            <person name="Cheng J.F."/>
            <person name="Han C."/>
            <person name="Detter J.C."/>
            <person name="Woyke T."/>
            <person name="Goodwin L."/>
            <person name="Pitluck S."/>
            <person name="Held B."/>
            <person name="Brettin T."/>
            <person name="Tapia R."/>
            <person name="Ivanova N."/>
            <person name="Mikhailova N."/>
            <person name="Pati A."/>
            <person name="Liolios K."/>
            <person name="Chen A."/>
            <person name="Palaniappan K."/>
            <person name="Land M."/>
            <person name="Hauser L."/>
            <person name="Chang Y.J."/>
            <person name="Jeffries C.D."/>
            <person name="Rohde M."/>
            <person name="Goker M."/>
            <person name="Bristow J."/>
            <person name="Eisen J.A."/>
            <person name="Markowitz V."/>
            <person name="Hugenholtz P."/>
            <person name="Klenk H.P."/>
            <person name="Kyrpides N.C."/>
        </authorList>
    </citation>
    <scope>NUCLEOTIDE SEQUENCE [LARGE SCALE GENOMIC DNA]</scope>
    <source>
        <strain evidence="7">DSM 45221 / IAM 15411 / JCM 23193 / KCTC 12865</strain>
    </source>
</reference>
<comment type="similarity">
    <text evidence="4">Belongs to the oxidoreductase MdaB family.</text>
</comment>
<dbReference type="Pfam" id="PF02525">
    <property type="entry name" value="Flavodoxin_2"/>
    <property type="match status" value="1"/>
</dbReference>
<sequence>MKKLLIINGHEPYPFSTGKLNATLVDKAQLVAAAKGYEVRTTSMQDAYAVEDEIAKHQWADLVLLQTPVNWMMVPWSLKKYMDAVYTGGMDGRLCAGDGRTRKDPSKQYGQGGVLDGKRYMLSLTFNAPKDSFDAADQYLFQGKSVDDLFLPVHMNFRFFGMTALKTFACFDVLKNPDVEADFLRFEAHLSAQL</sequence>
<feature type="domain" description="Flavodoxin-like fold" evidence="5">
    <location>
        <begin position="2"/>
        <end position="190"/>
    </location>
</feature>
<evidence type="ECO:0000313" key="6">
    <source>
        <dbReference type="EMBL" id="ADE55806.1"/>
    </source>
</evidence>
<dbReference type="SUPFAM" id="SSF52218">
    <property type="entry name" value="Flavoproteins"/>
    <property type="match status" value="1"/>
</dbReference>
<organism evidence="6 7">
    <name type="scientific">Coraliomargarita akajimensis (strain DSM 45221 / IAM 15411 / JCM 23193 / KCTC 12865 / 04OKA010-24)</name>
    <dbReference type="NCBI Taxonomy" id="583355"/>
    <lineage>
        <taxon>Bacteria</taxon>
        <taxon>Pseudomonadati</taxon>
        <taxon>Verrucomicrobiota</taxon>
        <taxon>Opitutia</taxon>
        <taxon>Puniceicoccales</taxon>
        <taxon>Coraliomargaritaceae</taxon>
        <taxon>Coraliomargarita</taxon>
    </lineage>
</organism>
<evidence type="ECO:0000256" key="2">
    <source>
        <dbReference type="ARBA" id="ARBA00022630"/>
    </source>
</evidence>
<accession>D5EQJ2</accession>
<dbReference type="HOGENOM" id="CLU_083846_0_0_0"/>
<dbReference type="eggNOG" id="COG2249">
    <property type="taxonomic scope" value="Bacteria"/>
</dbReference>
<evidence type="ECO:0000256" key="3">
    <source>
        <dbReference type="ARBA" id="ARBA00022827"/>
    </source>
</evidence>
<dbReference type="InterPro" id="IPR052397">
    <property type="entry name" value="NADPH-QR_MdaB"/>
</dbReference>
<dbReference type="PANTHER" id="PTHR46305:SF3">
    <property type="entry name" value="NADPH:QUINONE OXIDOREDUCTASE MDAB"/>
    <property type="match status" value="1"/>
</dbReference>
<dbReference type="Gene3D" id="3.40.50.360">
    <property type="match status" value="1"/>
</dbReference>
<keyword evidence="2" id="KW-0285">Flavoprotein</keyword>
<protein>
    <submittedName>
        <fullName evidence="6">NAD(P)H dehydrogenase (Quinone)</fullName>
    </submittedName>
</protein>
<evidence type="ECO:0000256" key="1">
    <source>
        <dbReference type="ARBA" id="ARBA00001974"/>
    </source>
</evidence>
<dbReference type="KEGG" id="caa:Caka_2791"/>
<dbReference type="PANTHER" id="PTHR46305">
    <property type="match status" value="1"/>
</dbReference>
<keyword evidence="7" id="KW-1185">Reference proteome</keyword>
<name>D5EQJ2_CORAD</name>
<proteinExistence type="inferred from homology"/>
<gene>
    <name evidence="6" type="ordered locus">Caka_2791</name>
</gene>
<dbReference type="Proteomes" id="UP000000925">
    <property type="component" value="Chromosome"/>
</dbReference>
<dbReference type="OrthoDB" id="9798454at2"/>
<dbReference type="STRING" id="583355.Caka_2791"/>
<dbReference type="RefSeq" id="WP_013044528.1">
    <property type="nucleotide sequence ID" value="NC_014008.1"/>
</dbReference>
<evidence type="ECO:0000259" key="5">
    <source>
        <dbReference type="Pfam" id="PF02525"/>
    </source>
</evidence>
<comment type="cofactor">
    <cofactor evidence="1">
        <name>FAD</name>
        <dbReference type="ChEBI" id="CHEBI:57692"/>
    </cofactor>
</comment>